<evidence type="ECO:0000313" key="2">
    <source>
        <dbReference type="Proteomes" id="UP000289411"/>
    </source>
</evidence>
<evidence type="ECO:0000313" key="1">
    <source>
        <dbReference type="EMBL" id="RYB01440.1"/>
    </source>
</evidence>
<dbReference type="AlphaFoldDB" id="A0A4Q2R7P9"/>
<comment type="caution">
    <text evidence="1">The sequence shown here is derived from an EMBL/GenBank/DDBJ whole genome shotgun (WGS) entry which is preliminary data.</text>
</comment>
<organism evidence="1 2">
    <name type="scientific">Lichenibacterium ramalinae</name>
    <dbReference type="NCBI Taxonomy" id="2316527"/>
    <lineage>
        <taxon>Bacteria</taxon>
        <taxon>Pseudomonadati</taxon>
        <taxon>Pseudomonadota</taxon>
        <taxon>Alphaproteobacteria</taxon>
        <taxon>Hyphomicrobiales</taxon>
        <taxon>Lichenihabitantaceae</taxon>
        <taxon>Lichenibacterium</taxon>
    </lineage>
</organism>
<proteinExistence type="predicted"/>
<accession>A0A4Q2R7P9</accession>
<gene>
    <name evidence="1" type="ORF">D3272_26060</name>
</gene>
<dbReference type="EMBL" id="QYBC01000040">
    <property type="protein sequence ID" value="RYB01440.1"/>
    <property type="molecule type" value="Genomic_DNA"/>
</dbReference>
<protein>
    <submittedName>
        <fullName evidence="1">Uncharacterized protein</fullName>
    </submittedName>
</protein>
<dbReference type="Proteomes" id="UP000289411">
    <property type="component" value="Unassembled WGS sequence"/>
</dbReference>
<keyword evidence="2" id="KW-1185">Reference proteome</keyword>
<name>A0A4Q2R7P9_9HYPH</name>
<reference evidence="1 2" key="1">
    <citation type="submission" date="2018-09" db="EMBL/GenBank/DDBJ databases">
        <authorList>
            <person name="Grouzdev D.S."/>
            <person name="Krutkina M.S."/>
        </authorList>
    </citation>
    <scope>NUCLEOTIDE SEQUENCE [LARGE SCALE GENOMIC DNA]</scope>
    <source>
        <strain evidence="1 2">RmlP001</strain>
    </source>
</reference>
<sequence>MKVVFMTLENHDEPYRHGESPYPLADVKLMTSADRERRLMVRALIAIVDGVASARELSSKLGIPRVDAGRLIEMVLEYLELADFGVEGRGFALARLDIQGNRILLPLVLGPVSGRKRSMALSAYAANGEDWGTVVDQFPPVICLRTRIDANVTSAARSAAAPASAEAVEQALELMCERGEILTPVPGPSTQGFEVLHIRYALDHRESR</sequence>
<reference evidence="1 2" key="2">
    <citation type="submission" date="2019-02" db="EMBL/GenBank/DDBJ databases">
        <title>'Lichenibacterium ramalinii' gen. nov. sp. nov., 'Lichenibacterium minor' gen. nov. sp. nov.</title>
        <authorList>
            <person name="Pankratov T."/>
        </authorList>
    </citation>
    <scope>NUCLEOTIDE SEQUENCE [LARGE SCALE GENOMIC DNA]</scope>
    <source>
        <strain evidence="1 2">RmlP001</strain>
    </source>
</reference>